<accession>A0A2S4PX14</accession>
<feature type="non-terminal residue" evidence="3">
    <location>
        <position position="619"/>
    </location>
</feature>
<reference evidence="3 4" key="1">
    <citation type="submission" date="2017-10" db="EMBL/GenBank/DDBJ databases">
        <title>Development of genomic resources for the powdery mildew, Erysiphe pulchra.</title>
        <authorList>
            <person name="Wadl P.A."/>
            <person name="Mack B.M."/>
            <person name="Moore G."/>
            <person name="Beltz S.B."/>
        </authorList>
    </citation>
    <scope>NUCLEOTIDE SEQUENCE [LARGE SCALE GENOMIC DNA]</scope>
    <source>
        <strain evidence="3">Cflorida</strain>
    </source>
</reference>
<sequence length="619" mass="69463">MSQSHTGEKVPYPTLPPLSSPHPPGILHQYDVVGEEIDYNDDDDELGSLRKALQNTLTVNRTMQSRILQLEMSSKQAENFAIDIPVLKNESWPLYKNLHEYAAALQNQDADYHARHSRNDRRNENQTASSTGNRALGKSTTFVSTQNDTSSVPINAPRHFSSSTAPTNHQTCHPVPINELDHLAEQEYDEEFLNSDNDAHLEKGKENAATFGNHELANVTINETSNVSNSPFYFDTCATSHMCPYPERFQHLSVCSGLVTSSSGASMSVKGKGTVKINCKLSDGKISTFCLTNVLYIPELNLPLISWQKLSLKGYKLHAYEKQSVGEGTAASQLEKAYKNILEKEKQLLLSSKELEDAKEGLKELEKSSGTTTVLGKLADVLDRLQIPNHKSAIIHSGGVFNGDKILIPIWKEGILLKLKSNADHFPTEQSRMAFVYSMLDQDCQSHLHRFIKGGVIHFESFDKMMNKLTILFDDPNRVRDATARLHANNQRNKPFSSWIAEIRRDASIAGYESSRELRNIVFLNLNLELQQALIYERDIYSLEFNEAVARLQDIDNRLQTFSRNMARYKTRGNQGIFSRNIPSPSLPLTTTQGGDAMDLSAVSPKPRGPLSDEEKDRR</sequence>
<dbReference type="Pfam" id="PF22936">
    <property type="entry name" value="Pol_BBD"/>
    <property type="match status" value="1"/>
</dbReference>
<evidence type="ECO:0000259" key="2">
    <source>
        <dbReference type="Pfam" id="PF22936"/>
    </source>
</evidence>
<dbReference type="InterPro" id="IPR054722">
    <property type="entry name" value="PolX-like_BBD"/>
</dbReference>
<feature type="compositionally biased region" description="Pro residues" evidence="1">
    <location>
        <begin position="13"/>
        <end position="23"/>
    </location>
</feature>
<comment type="caution">
    <text evidence="3">The sequence shown here is derived from an EMBL/GenBank/DDBJ whole genome shotgun (WGS) entry which is preliminary data.</text>
</comment>
<dbReference type="Proteomes" id="UP000237438">
    <property type="component" value="Unassembled WGS sequence"/>
</dbReference>
<evidence type="ECO:0000313" key="3">
    <source>
        <dbReference type="EMBL" id="POS86565.1"/>
    </source>
</evidence>
<feature type="domain" description="Retrovirus-related Pol polyprotein from transposon TNT 1-94-like beta-barrel" evidence="2">
    <location>
        <begin position="232"/>
        <end position="315"/>
    </location>
</feature>
<name>A0A2S4PX14_9PEZI</name>
<evidence type="ECO:0000313" key="4">
    <source>
        <dbReference type="Proteomes" id="UP000237438"/>
    </source>
</evidence>
<feature type="region of interest" description="Disordered" evidence="1">
    <location>
        <begin position="1"/>
        <end position="23"/>
    </location>
</feature>
<feature type="region of interest" description="Disordered" evidence="1">
    <location>
        <begin position="577"/>
        <end position="619"/>
    </location>
</feature>
<dbReference type="EMBL" id="PEDP01000300">
    <property type="protein sequence ID" value="POS86565.1"/>
    <property type="molecule type" value="Genomic_DNA"/>
</dbReference>
<keyword evidence="4" id="KW-1185">Reference proteome</keyword>
<gene>
    <name evidence="3" type="ORF">EPUL_002924</name>
</gene>
<feature type="compositionally biased region" description="Polar residues" evidence="1">
    <location>
        <begin position="125"/>
        <end position="153"/>
    </location>
</feature>
<dbReference type="STRING" id="225359.A0A2S4PX14"/>
<protein>
    <recommendedName>
        <fullName evidence="2">Retrovirus-related Pol polyprotein from transposon TNT 1-94-like beta-barrel domain-containing protein</fullName>
    </recommendedName>
</protein>
<proteinExistence type="predicted"/>
<feature type="region of interest" description="Disordered" evidence="1">
    <location>
        <begin position="112"/>
        <end position="173"/>
    </location>
</feature>
<dbReference type="OrthoDB" id="4206427at2759"/>
<organism evidence="3 4">
    <name type="scientific">Erysiphe pulchra</name>
    <dbReference type="NCBI Taxonomy" id="225359"/>
    <lineage>
        <taxon>Eukaryota</taxon>
        <taxon>Fungi</taxon>
        <taxon>Dikarya</taxon>
        <taxon>Ascomycota</taxon>
        <taxon>Pezizomycotina</taxon>
        <taxon>Leotiomycetes</taxon>
        <taxon>Erysiphales</taxon>
        <taxon>Erysiphaceae</taxon>
        <taxon>Erysiphe</taxon>
    </lineage>
</organism>
<feature type="compositionally biased region" description="Polar residues" evidence="1">
    <location>
        <begin position="577"/>
        <end position="594"/>
    </location>
</feature>
<evidence type="ECO:0000256" key="1">
    <source>
        <dbReference type="SAM" id="MobiDB-lite"/>
    </source>
</evidence>
<feature type="compositionally biased region" description="Polar residues" evidence="1">
    <location>
        <begin position="160"/>
        <end position="171"/>
    </location>
</feature>
<dbReference type="AlphaFoldDB" id="A0A2S4PX14"/>